<dbReference type="Gene3D" id="1.20.190.20">
    <property type="entry name" value="14-3-3 domain"/>
    <property type="match status" value="2"/>
</dbReference>
<protein>
    <submittedName>
        <fullName evidence="3">Tyrosine 3-monooxygenase</fullName>
    </submittedName>
</protein>
<dbReference type="CDD" id="cd08774">
    <property type="entry name" value="14-3-3"/>
    <property type="match status" value="1"/>
</dbReference>
<dbReference type="Pfam" id="PF00244">
    <property type="entry name" value="14-3-3"/>
    <property type="match status" value="2"/>
</dbReference>
<gene>
    <name evidence="3" type="ORF">RFI_31339</name>
</gene>
<dbReference type="InterPro" id="IPR000308">
    <property type="entry name" value="14-3-3"/>
</dbReference>
<dbReference type="InterPro" id="IPR036815">
    <property type="entry name" value="14-3-3_dom_sf"/>
</dbReference>
<evidence type="ECO:0000313" key="4">
    <source>
        <dbReference type="Proteomes" id="UP000023152"/>
    </source>
</evidence>
<feature type="domain" description="14-3-3" evidence="2">
    <location>
        <begin position="1"/>
        <end position="198"/>
    </location>
</feature>
<dbReference type="Proteomes" id="UP000023152">
    <property type="component" value="Unassembled WGS sequence"/>
</dbReference>
<sequence>MCFFAKQLVESKVSNNLSLNVEERNLLSVAYKNVVGGKRAVCRILSGMDTCEGSVMDKYKQMIENEIKLTCNEVLMFSNLFAFFLAESVLKLASRQKDDAEVFYLKIIYQKSSECYEKAKACIKENFRATHPFRLGLALSWSVFCYEILKDPENAYKIAKEAFDAAIGEIETLNDQESILLMQLLRDNISLWTQETTE</sequence>
<proteinExistence type="inferred from homology"/>
<evidence type="ECO:0000313" key="3">
    <source>
        <dbReference type="EMBL" id="ETO06058.1"/>
    </source>
</evidence>
<organism evidence="3 4">
    <name type="scientific">Reticulomyxa filosa</name>
    <dbReference type="NCBI Taxonomy" id="46433"/>
    <lineage>
        <taxon>Eukaryota</taxon>
        <taxon>Sar</taxon>
        <taxon>Rhizaria</taxon>
        <taxon>Retaria</taxon>
        <taxon>Foraminifera</taxon>
        <taxon>Monothalamids</taxon>
        <taxon>Reticulomyxidae</taxon>
        <taxon>Reticulomyxa</taxon>
    </lineage>
</organism>
<dbReference type="PANTHER" id="PTHR18860">
    <property type="entry name" value="14-3-3 PROTEIN"/>
    <property type="match status" value="1"/>
</dbReference>
<keyword evidence="3" id="KW-0560">Oxidoreductase</keyword>
<reference evidence="3 4" key="1">
    <citation type="journal article" date="2013" name="Curr. Biol.">
        <title>The Genome of the Foraminiferan Reticulomyxa filosa.</title>
        <authorList>
            <person name="Glockner G."/>
            <person name="Hulsmann N."/>
            <person name="Schleicher M."/>
            <person name="Noegel A.A."/>
            <person name="Eichinger L."/>
            <person name="Gallinger C."/>
            <person name="Pawlowski J."/>
            <person name="Sierra R."/>
            <person name="Euteneuer U."/>
            <person name="Pillet L."/>
            <person name="Moustafa A."/>
            <person name="Platzer M."/>
            <person name="Groth M."/>
            <person name="Szafranski K."/>
            <person name="Schliwa M."/>
        </authorList>
    </citation>
    <scope>NUCLEOTIDE SEQUENCE [LARGE SCALE GENOMIC DNA]</scope>
</reference>
<evidence type="ECO:0000256" key="1">
    <source>
        <dbReference type="ARBA" id="ARBA00006141"/>
    </source>
</evidence>
<evidence type="ECO:0000259" key="2">
    <source>
        <dbReference type="SMART" id="SM00101"/>
    </source>
</evidence>
<name>X6LVU5_RETFI</name>
<dbReference type="PROSITE" id="PS00796">
    <property type="entry name" value="1433_1"/>
    <property type="match status" value="1"/>
</dbReference>
<keyword evidence="3" id="KW-0503">Monooxygenase</keyword>
<comment type="caution">
    <text evidence="3">The sequence shown here is derived from an EMBL/GenBank/DDBJ whole genome shotgun (WGS) entry which is preliminary data.</text>
</comment>
<dbReference type="GO" id="GO:0004497">
    <property type="term" value="F:monooxygenase activity"/>
    <property type="evidence" value="ECO:0007669"/>
    <property type="project" value="UniProtKB-KW"/>
</dbReference>
<accession>X6LVU5</accession>
<dbReference type="SUPFAM" id="SSF48445">
    <property type="entry name" value="14-3-3 protein"/>
    <property type="match status" value="1"/>
</dbReference>
<dbReference type="PRINTS" id="PR00305">
    <property type="entry name" value="1433ZETA"/>
</dbReference>
<dbReference type="EMBL" id="ASPP01027545">
    <property type="protein sequence ID" value="ETO06058.1"/>
    <property type="molecule type" value="Genomic_DNA"/>
</dbReference>
<dbReference type="OrthoDB" id="10260625at2759"/>
<dbReference type="SMART" id="SM00101">
    <property type="entry name" value="14_3_3"/>
    <property type="match status" value="1"/>
</dbReference>
<dbReference type="InterPro" id="IPR023409">
    <property type="entry name" value="14-3-3_CS"/>
</dbReference>
<dbReference type="InterPro" id="IPR023410">
    <property type="entry name" value="14-3-3_domain"/>
</dbReference>
<comment type="similarity">
    <text evidence="1">Belongs to the 14-3-3 family.</text>
</comment>
<dbReference type="OMA" id="DMQDDSA"/>
<keyword evidence="4" id="KW-1185">Reference proteome</keyword>
<dbReference type="AlphaFoldDB" id="X6LVU5"/>